<feature type="region of interest" description="Disordered" evidence="9">
    <location>
        <begin position="1"/>
        <end position="22"/>
    </location>
</feature>
<dbReference type="Proteomes" id="UP000594262">
    <property type="component" value="Unplaced"/>
</dbReference>
<evidence type="ECO:0000259" key="10">
    <source>
        <dbReference type="Pfam" id="PF04136"/>
    </source>
</evidence>
<dbReference type="OrthoDB" id="296793at2759"/>
<feature type="region of interest" description="Disordered" evidence="9">
    <location>
        <begin position="50"/>
        <end position="69"/>
    </location>
</feature>
<dbReference type="GO" id="GO:0005801">
    <property type="term" value="C:cis-Golgi network"/>
    <property type="evidence" value="ECO:0007669"/>
    <property type="project" value="InterPro"/>
</dbReference>
<evidence type="ECO:0000256" key="4">
    <source>
        <dbReference type="ARBA" id="ARBA00022448"/>
    </source>
</evidence>
<dbReference type="GeneID" id="136802992"/>
<dbReference type="InterPro" id="IPR007265">
    <property type="entry name" value="COG_su3"/>
</dbReference>
<dbReference type="EnsemblMetazoa" id="CLYHEMT010991.1">
    <property type="protein sequence ID" value="CLYHEMP010991.1"/>
    <property type="gene ID" value="CLYHEMG010991"/>
</dbReference>
<dbReference type="PANTHER" id="PTHR13302:SF8">
    <property type="entry name" value="CONSERVED OLIGOMERIC GOLGI COMPLEX SUBUNIT 3"/>
    <property type="match status" value="1"/>
</dbReference>
<keyword evidence="13" id="KW-1185">Reference proteome</keyword>
<sequence>MASISESSSDKSYLNRLSQWDSRSTSLAPLSDKQRECVIELNTLTQRPIPEKFRHRKRTSDSVSSLPEDDEISKHIASLDLGTRKIENAQQFFSWFSQVQVQMGEEQERNYREYRDDLQDYVDRCHTILSEVQKVLDNLTNLEKQHVFVSTQTRALHDACEQSLHDQANLMEQAESIANSLSYFKAYESIKHKLTTSTLTVTGESFIPLLKKIDDSILYIEAHPDYKESAVYLARFKACLNQALQLVKQYVVNVMRNTASQSVEAMKIANQPSLNVNDSNYTALYGKFKTQAIRIKSIMEKLEEREKNSKEYEQLISDCQQCYLEYRWQIMSPFIHETIDKMSKQHTRNPCTLFRSGCSFMLHICRDEYQLYHEFFTHGKLNFDTLMENVCGILYDTFRPLIIQMTHMETLAELCNILKVEMLEDHIQKRAEQLSSFQVIVSEMLEDVQERLVYRTQTYISKDIAGYSPAPGDLAYPDKLMMELGTNDVSIDSDDKSAISRKGATAVVDLQAMWYPTVRRTLVCLSKLYNSIGKPTFEGIAQEALSCCIVTLKYASNEITKKKGAINGHLFLIKHLLILREQISPFDVDFAIKEVSLDFTKLRSAAYGLFAKGSQILSLNSNNALLEFLLEGVPQMTEYYIDSKQEVDAELKTVCERFISETTDSFIAPLNALLDKIDTILKMAEQEGKNGQQLLKQQPFAKADAVRKIVSETYMLLKSKLPSTLQSLALYLANKDTEYILFKPVTAKVLKTYKQLNTVVVKHYDHEDQQIIGCPSQEQVSLLMAFH</sequence>
<dbReference type="AlphaFoldDB" id="A0A7M5WSP2"/>
<keyword evidence="4" id="KW-0813">Transport</keyword>
<name>A0A7M5WSP2_9CNID</name>
<dbReference type="GO" id="GO:0000139">
    <property type="term" value="C:Golgi membrane"/>
    <property type="evidence" value="ECO:0007669"/>
    <property type="project" value="UniProtKB-SubCell"/>
</dbReference>
<feature type="domain" description="Conserved oligomeric Golgi complex subunit 3 N-terminal" evidence="10">
    <location>
        <begin position="113"/>
        <end position="257"/>
    </location>
</feature>
<dbReference type="Pfam" id="PF04136">
    <property type="entry name" value="COG3_N"/>
    <property type="match status" value="1"/>
</dbReference>
<evidence type="ECO:0000256" key="7">
    <source>
        <dbReference type="ARBA" id="ARBA00023136"/>
    </source>
</evidence>
<comment type="similarity">
    <text evidence="2">Belongs to the COG3 family.</text>
</comment>
<evidence type="ECO:0000256" key="5">
    <source>
        <dbReference type="ARBA" id="ARBA00022927"/>
    </source>
</evidence>
<dbReference type="InterPro" id="IPR048685">
    <property type="entry name" value="COG3_C"/>
</dbReference>
<keyword evidence="6" id="KW-0333">Golgi apparatus</keyword>
<evidence type="ECO:0000256" key="2">
    <source>
        <dbReference type="ARBA" id="ARBA00009936"/>
    </source>
</evidence>
<evidence type="ECO:0000313" key="13">
    <source>
        <dbReference type="Proteomes" id="UP000594262"/>
    </source>
</evidence>
<keyword evidence="7" id="KW-0472">Membrane</keyword>
<evidence type="ECO:0000259" key="11">
    <source>
        <dbReference type="Pfam" id="PF20671"/>
    </source>
</evidence>
<evidence type="ECO:0000313" key="12">
    <source>
        <dbReference type="EnsemblMetazoa" id="CLYHEMP010991.1"/>
    </source>
</evidence>
<comment type="subcellular location">
    <subcellularLocation>
        <location evidence="1">Golgi apparatus membrane</location>
        <topology evidence="1">Peripheral membrane protein</topology>
    </subcellularLocation>
</comment>
<evidence type="ECO:0000256" key="6">
    <source>
        <dbReference type="ARBA" id="ARBA00023034"/>
    </source>
</evidence>
<evidence type="ECO:0000256" key="1">
    <source>
        <dbReference type="ARBA" id="ARBA00004395"/>
    </source>
</evidence>
<dbReference type="PANTHER" id="PTHR13302">
    <property type="entry name" value="CONSERVED OLIGOMERIC GOLGI COMPLEX COMPONENT 3"/>
    <property type="match status" value="1"/>
</dbReference>
<reference evidence="12" key="1">
    <citation type="submission" date="2021-01" db="UniProtKB">
        <authorList>
            <consortium name="EnsemblMetazoa"/>
        </authorList>
    </citation>
    <scope>IDENTIFICATION</scope>
</reference>
<protein>
    <recommendedName>
        <fullName evidence="3">Conserved oligomeric Golgi complex subunit 3</fullName>
    </recommendedName>
    <alternativeName>
        <fullName evidence="8">Component of oligomeric Golgi complex 3</fullName>
    </alternativeName>
</protein>
<evidence type="ECO:0000256" key="8">
    <source>
        <dbReference type="ARBA" id="ARBA00031339"/>
    </source>
</evidence>
<keyword evidence="5" id="KW-0653">Protein transport</keyword>
<dbReference type="Pfam" id="PF20671">
    <property type="entry name" value="COG3_C"/>
    <property type="match status" value="1"/>
</dbReference>
<accession>A0A7M5WSP2</accession>
<dbReference type="GO" id="GO:0017119">
    <property type="term" value="C:Golgi transport complex"/>
    <property type="evidence" value="ECO:0007669"/>
    <property type="project" value="TreeGrafter"/>
</dbReference>
<dbReference type="InterPro" id="IPR048320">
    <property type="entry name" value="COG3_N"/>
</dbReference>
<proteinExistence type="inferred from homology"/>
<dbReference type="GO" id="GO:0006891">
    <property type="term" value="P:intra-Golgi vesicle-mediated transport"/>
    <property type="evidence" value="ECO:0007669"/>
    <property type="project" value="TreeGrafter"/>
</dbReference>
<evidence type="ECO:0000256" key="9">
    <source>
        <dbReference type="SAM" id="MobiDB-lite"/>
    </source>
</evidence>
<dbReference type="GO" id="GO:0007030">
    <property type="term" value="P:Golgi organization"/>
    <property type="evidence" value="ECO:0007669"/>
    <property type="project" value="TreeGrafter"/>
</dbReference>
<evidence type="ECO:0000256" key="3">
    <source>
        <dbReference type="ARBA" id="ARBA00020976"/>
    </source>
</evidence>
<organism evidence="12 13">
    <name type="scientific">Clytia hemisphaerica</name>
    <dbReference type="NCBI Taxonomy" id="252671"/>
    <lineage>
        <taxon>Eukaryota</taxon>
        <taxon>Metazoa</taxon>
        <taxon>Cnidaria</taxon>
        <taxon>Hydrozoa</taxon>
        <taxon>Hydroidolina</taxon>
        <taxon>Leptothecata</taxon>
        <taxon>Obeliida</taxon>
        <taxon>Clytiidae</taxon>
        <taxon>Clytia</taxon>
    </lineage>
</organism>
<feature type="domain" description="Conserved oligomeric Golgi complex subunit 3 C-terminal" evidence="11">
    <location>
        <begin position="282"/>
        <end position="601"/>
    </location>
</feature>
<dbReference type="RefSeq" id="XP_066915841.1">
    <property type="nucleotide sequence ID" value="XM_067059740.1"/>
</dbReference>
<dbReference type="GO" id="GO:0006886">
    <property type="term" value="P:intracellular protein transport"/>
    <property type="evidence" value="ECO:0007669"/>
    <property type="project" value="InterPro"/>
</dbReference>